<evidence type="ECO:0000256" key="1">
    <source>
        <dbReference type="SAM" id="SignalP"/>
    </source>
</evidence>
<organism evidence="2 3">
    <name type="scientific">Methylobacterium persicinum</name>
    <dbReference type="NCBI Taxonomy" id="374426"/>
    <lineage>
        <taxon>Bacteria</taxon>
        <taxon>Pseudomonadati</taxon>
        <taxon>Pseudomonadota</taxon>
        <taxon>Alphaproteobacteria</taxon>
        <taxon>Hyphomicrobiales</taxon>
        <taxon>Methylobacteriaceae</taxon>
        <taxon>Methylobacterium</taxon>
    </lineage>
</organism>
<dbReference type="Proteomes" id="UP001236369">
    <property type="component" value="Unassembled WGS sequence"/>
</dbReference>
<name>A0ABU0HIV8_9HYPH</name>
<dbReference type="EMBL" id="JAUSVV010000002">
    <property type="protein sequence ID" value="MDQ0441763.1"/>
    <property type="molecule type" value="Genomic_DNA"/>
</dbReference>
<comment type="caution">
    <text evidence="2">The sequence shown here is derived from an EMBL/GenBank/DDBJ whole genome shotgun (WGS) entry which is preliminary data.</text>
</comment>
<keyword evidence="3" id="KW-1185">Reference proteome</keyword>
<gene>
    <name evidence="2" type="ORF">QO016_001246</name>
</gene>
<proteinExistence type="predicted"/>
<dbReference type="RefSeq" id="WP_238251235.1">
    <property type="nucleotide sequence ID" value="NZ_BPQX01000051.1"/>
</dbReference>
<keyword evidence="1" id="KW-0732">Signal</keyword>
<accession>A0ABU0HIV8</accession>
<feature type="signal peptide" evidence="1">
    <location>
        <begin position="1"/>
        <end position="23"/>
    </location>
</feature>
<evidence type="ECO:0000313" key="3">
    <source>
        <dbReference type="Proteomes" id="UP001236369"/>
    </source>
</evidence>
<sequence length="154" mass="16084">MRLRSLTILAGLALLPASVPAMAQGSRTAPAHEAGSRGRTFVGQGFRGQGVRGYGYGYPAVAYGGGFAQPFIQGDYIGEPYTTVPRPDRLVPSPWSYGTYGVPTVSGIAAPPTEQPTLTVIHPQGGRRGGIRAGASSEEAMGDTRVVNVSVPRR</sequence>
<evidence type="ECO:0000313" key="2">
    <source>
        <dbReference type="EMBL" id="MDQ0441763.1"/>
    </source>
</evidence>
<feature type="chain" id="PRO_5046509994" evidence="1">
    <location>
        <begin position="24"/>
        <end position="154"/>
    </location>
</feature>
<reference evidence="2 3" key="1">
    <citation type="submission" date="2023-07" db="EMBL/GenBank/DDBJ databases">
        <title>Genomic Encyclopedia of Type Strains, Phase IV (KMG-IV): sequencing the most valuable type-strain genomes for metagenomic binning, comparative biology and taxonomic classification.</title>
        <authorList>
            <person name="Goeker M."/>
        </authorList>
    </citation>
    <scope>NUCLEOTIDE SEQUENCE [LARGE SCALE GENOMIC DNA]</scope>
    <source>
        <strain evidence="2 3">DSM 19562</strain>
    </source>
</reference>
<protein>
    <submittedName>
        <fullName evidence="2">Uncharacterized protein</fullName>
    </submittedName>
</protein>